<sequence>MSKPTLIFTPGAWYPPTAFDPLIDRLRPHGYPCQTVAFPSIQQATVVTSLQPDIDAVRDAVEPAADAGQDVVVVAHSWSGMPVCSALDGLSKTERERNGKPGGVVKLVFISAFVPEMGESLIKAFGGTPPPWYIRDEANGTVTAEDPYTLFFHDVPDGQAWAGTLRPHAWVTKNSPATGEAYVDIPGSYLLCAHDRAIPLPVQEMLVDRARQKGARIVTETVQTGHSPWLVVPDEVAAYIHRQVENIQSE</sequence>
<dbReference type="Pfam" id="PF12697">
    <property type="entry name" value="Abhydrolase_6"/>
    <property type="match status" value="1"/>
</dbReference>
<accession>A0A1L9SUL4</accession>
<dbReference type="STRING" id="1073090.A0A1L9SUL4"/>
<dbReference type="InterPro" id="IPR000073">
    <property type="entry name" value="AB_hydrolase_1"/>
</dbReference>
<dbReference type="InterPro" id="IPR029058">
    <property type="entry name" value="AB_hydrolase_fold"/>
</dbReference>
<protein>
    <recommendedName>
        <fullName evidence="1">AB hydrolase-1 domain-containing protein</fullName>
    </recommendedName>
</protein>
<dbReference type="OrthoDB" id="408373at2759"/>
<dbReference type="Proteomes" id="UP000184188">
    <property type="component" value="Unassembled WGS sequence"/>
</dbReference>
<organism evidence="2 3">
    <name type="scientific">Penicilliopsis zonata CBS 506.65</name>
    <dbReference type="NCBI Taxonomy" id="1073090"/>
    <lineage>
        <taxon>Eukaryota</taxon>
        <taxon>Fungi</taxon>
        <taxon>Dikarya</taxon>
        <taxon>Ascomycota</taxon>
        <taxon>Pezizomycotina</taxon>
        <taxon>Eurotiomycetes</taxon>
        <taxon>Eurotiomycetidae</taxon>
        <taxon>Eurotiales</taxon>
        <taxon>Aspergillaceae</taxon>
        <taxon>Penicilliopsis</taxon>
    </lineage>
</organism>
<evidence type="ECO:0000259" key="1">
    <source>
        <dbReference type="Pfam" id="PF12697"/>
    </source>
</evidence>
<proteinExistence type="predicted"/>
<evidence type="ECO:0000313" key="2">
    <source>
        <dbReference type="EMBL" id="OJJ50753.1"/>
    </source>
</evidence>
<dbReference type="PANTHER" id="PTHR37017:SF11">
    <property type="entry name" value="ESTERASE_LIPASE_THIOESTERASE DOMAIN-CONTAINING PROTEIN"/>
    <property type="match status" value="1"/>
</dbReference>
<keyword evidence="3" id="KW-1185">Reference proteome</keyword>
<name>A0A1L9SUL4_9EURO</name>
<evidence type="ECO:0000313" key="3">
    <source>
        <dbReference type="Proteomes" id="UP000184188"/>
    </source>
</evidence>
<dbReference type="PANTHER" id="PTHR37017">
    <property type="entry name" value="AB HYDROLASE-1 DOMAIN-CONTAINING PROTEIN-RELATED"/>
    <property type="match status" value="1"/>
</dbReference>
<dbReference type="EMBL" id="KV878336">
    <property type="protein sequence ID" value="OJJ50753.1"/>
    <property type="molecule type" value="Genomic_DNA"/>
</dbReference>
<dbReference type="SUPFAM" id="SSF53474">
    <property type="entry name" value="alpha/beta-Hydrolases"/>
    <property type="match status" value="1"/>
</dbReference>
<dbReference type="Gene3D" id="3.40.50.1820">
    <property type="entry name" value="alpha/beta hydrolase"/>
    <property type="match status" value="1"/>
</dbReference>
<reference evidence="3" key="1">
    <citation type="journal article" date="2017" name="Genome Biol.">
        <title>Comparative genomics reveals high biological diversity and specific adaptations in the industrially and medically important fungal genus Aspergillus.</title>
        <authorList>
            <person name="de Vries R.P."/>
            <person name="Riley R."/>
            <person name="Wiebenga A."/>
            <person name="Aguilar-Osorio G."/>
            <person name="Amillis S."/>
            <person name="Uchima C.A."/>
            <person name="Anderluh G."/>
            <person name="Asadollahi M."/>
            <person name="Askin M."/>
            <person name="Barry K."/>
            <person name="Battaglia E."/>
            <person name="Bayram O."/>
            <person name="Benocci T."/>
            <person name="Braus-Stromeyer S.A."/>
            <person name="Caldana C."/>
            <person name="Canovas D."/>
            <person name="Cerqueira G.C."/>
            <person name="Chen F."/>
            <person name="Chen W."/>
            <person name="Choi C."/>
            <person name="Clum A."/>
            <person name="Dos Santos R.A."/>
            <person name="Damasio A.R."/>
            <person name="Diallinas G."/>
            <person name="Emri T."/>
            <person name="Fekete E."/>
            <person name="Flipphi M."/>
            <person name="Freyberg S."/>
            <person name="Gallo A."/>
            <person name="Gournas C."/>
            <person name="Habgood R."/>
            <person name="Hainaut M."/>
            <person name="Harispe M.L."/>
            <person name="Henrissat B."/>
            <person name="Hilden K.S."/>
            <person name="Hope R."/>
            <person name="Hossain A."/>
            <person name="Karabika E."/>
            <person name="Karaffa L."/>
            <person name="Karanyi Z."/>
            <person name="Krasevec N."/>
            <person name="Kuo A."/>
            <person name="Kusch H."/>
            <person name="LaButti K."/>
            <person name="Lagendijk E.L."/>
            <person name="Lapidus A."/>
            <person name="Levasseur A."/>
            <person name="Lindquist E."/>
            <person name="Lipzen A."/>
            <person name="Logrieco A.F."/>
            <person name="MacCabe A."/>
            <person name="Maekelae M.R."/>
            <person name="Malavazi I."/>
            <person name="Melin P."/>
            <person name="Meyer V."/>
            <person name="Mielnichuk N."/>
            <person name="Miskei M."/>
            <person name="Molnar A.P."/>
            <person name="Mule G."/>
            <person name="Ngan C.Y."/>
            <person name="Orejas M."/>
            <person name="Orosz E."/>
            <person name="Ouedraogo J.P."/>
            <person name="Overkamp K.M."/>
            <person name="Park H.-S."/>
            <person name="Perrone G."/>
            <person name="Piumi F."/>
            <person name="Punt P.J."/>
            <person name="Ram A.F."/>
            <person name="Ramon A."/>
            <person name="Rauscher S."/>
            <person name="Record E."/>
            <person name="Riano-Pachon D.M."/>
            <person name="Robert V."/>
            <person name="Roehrig J."/>
            <person name="Ruller R."/>
            <person name="Salamov A."/>
            <person name="Salih N.S."/>
            <person name="Samson R.A."/>
            <person name="Sandor E."/>
            <person name="Sanguinetti M."/>
            <person name="Schuetze T."/>
            <person name="Sepcic K."/>
            <person name="Shelest E."/>
            <person name="Sherlock G."/>
            <person name="Sophianopoulou V."/>
            <person name="Squina F.M."/>
            <person name="Sun H."/>
            <person name="Susca A."/>
            <person name="Todd R.B."/>
            <person name="Tsang A."/>
            <person name="Unkles S.E."/>
            <person name="van de Wiele N."/>
            <person name="van Rossen-Uffink D."/>
            <person name="Oliveira J.V."/>
            <person name="Vesth T.C."/>
            <person name="Visser J."/>
            <person name="Yu J.-H."/>
            <person name="Zhou M."/>
            <person name="Andersen M.R."/>
            <person name="Archer D.B."/>
            <person name="Baker S.E."/>
            <person name="Benoit I."/>
            <person name="Brakhage A.A."/>
            <person name="Braus G.H."/>
            <person name="Fischer R."/>
            <person name="Frisvad J.C."/>
            <person name="Goldman G.H."/>
            <person name="Houbraken J."/>
            <person name="Oakley B."/>
            <person name="Pocsi I."/>
            <person name="Scazzocchio C."/>
            <person name="Seiboth B."/>
            <person name="vanKuyk P.A."/>
            <person name="Wortman J."/>
            <person name="Dyer P.S."/>
            <person name="Grigoriev I.V."/>
        </authorList>
    </citation>
    <scope>NUCLEOTIDE SEQUENCE [LARGE SCALE GENOMIC DNA]</scope>
    <source>
        <strain evidence="3">CBS 506.65</strain>
    </source>
</reference>
<dbReference type="RefSeq" id="XP_022585263.1">
    <property type="nucleotide sequence ID" value="XM_022724393.1"/>
</dbReference>
<dbReference type="InterPro" id="IPR052897">
    <property type="entry name" value="Sec-Metab_Biosynth_Hydrolase"/>
</dbReference>
<feature type="domain" description="AB hydrolase-1" evidence="1">
    <location>
        <begin position="6"/>
        <end position="238"/>
    </location>
</feature>
<dbReference type="AlphaFoldDB" id="A0A1L9SUL4"/>
<dbReference type="GeneID" id="34610858"/>
<dbReference type="VEuPathDB" id="FungiDB:ASPZODRAFT_137895"/>
<gene>
    <name evidence="2" type="ORF">ASPZODRAFT_137895</name>
</gene>